<dbReference type="Pfam" id="PF06042">
    <property type="entry name" value="NTP_transf_6"/>
    <property type="match status" value="1"/>
</dbReference>
<dbReference type="PANTHER" id="PTHR39166">
    <property type="entry name" value="BLL1166 PROTEIN"/>
    <property type="match status" value="1"/>
</dbReference>
<reference evidence="2" key="3">
    <citation type="submission" date="2020-10" db="EMBL/GenBank/DDBJ databases">
        <title>Enrichment of novel Verrucomicrobia, Bacteroidetes and Krumholzibacteria in an oxygen-limited, methane- and iron-fed bioreactor inoculated with Bothnian Sea sediments.</title>
        <authorList>
            <person name="Martins P.D."/>
            <person name="de Jong A."/>
            <person name="Lenstra W.K."/>
            <person name="van Helmond N.A.G.M."/>
            <person name="Slomp C.P."/>
            <person name="Jetten M.S.M."/>
            <person name="Welte C.U."/>
            <person name="Rasigraf O."/>
        </authorList>
    </citation>
    <scope>NUCLEOTIDE SEQUENCE</scope>
    <source>
        <strain evidence="2">MAG47</strain>
    </source>
</reference>
<dbReference type="AlphaFoldDB" id="A0A011TU85"/>
<sequence length="215" mass="24864">MKATSNHLRHAGLPLARQRDIFSQMILESPLLMDALHRLHELGGESSKFWLVSGALYNTIWNRLTRRQALHGIKDLDIIYFDSSDLSWEAEDAVITRGADVFRDFPLPVQVRNQARVHLWFEKRFGQPYAPLRSATESIERYSTIAHCVGARLAKDGEVTEDGLLIHAPFGFDDIFSFRIRPNRAIDNRETHEIKATRALKFWPELRVQDWDTPE</sequence>
<dbReference type="GO" id="GO:0016740">
    <property type="term" value="F:transferase activity"/>
    <property type="evidence" value="ECO:0007669"/>
    <property type="project" value="UniProtKB-KW"/>
</dbReference>
<comment type="caution">
    <text evidence="1">The sequence shown here is derived from an EMBL/GenBank/DDBJ whole genome shotgun (WGS) entry which is preliminary data.</text>
</comment>
<dbReference type="RefSeq" id="WP_010657709.1">
    <property type="nucleotide sequence ID" value="NZ_CP044970.1"/>
</dbReference>
<evidence type="ECO:0000313" key="1">
    <source>
        <dbReference type="EMBL" id="KAB2801344.1"/>
    </source>
</evidence>
<evidence type="ECO:0000313" key="3">
    <source>
        <dbReference type="Proteomes" id="UP000441102"/>
    </source>
</evidence>
<gene>
    <name evidence="1" type="ORF">F9L06_06555</name>
    <name evidence="2" type="ORF">IH622_00275</name>
</gene>
<evidence type="ECO:0000313" key="2">
    <source>
        <dbReference type="EMBL" id="MBE0559255.1"/>
    </source>
</evidence>
<reference evidence="2" key="2">
    <citation type="submission" date="2020-09" db="EMBL/GenBank/DDBJ databases">
        <authorList>
            <person name="Dalcin Martins P."/>
        </authorList>
    </citation>
    <scope>NUCLEOTIDE SEQUENCE</scope>
    <source>
        <strain evidence="2">MAG47</strain>
    </source>
</reference>
<organism evidence="1 3">
    <name type="scientific">Brucella anthropi</name>
    <name type="common">Ochrobactrum anthropi</name>
    <dbReference type="NCBI Taxonomy" id="529"/>
    <lineage>
        <taxon>Bacteria</taxon>
        <taxon>Pseudomonadati</taxon>
        <taxon>Pseudomonadota</taxon>
        <taxon>Alphaproteobacteria</taxon>
        <taxon>Hyphomicrobiales</taxon>
        <taxon>Brucellaceae</taxon>
        <taxon>Brucella/Ochrobactrum group</taxon>
        <taxon>Brucella</taxon>
    </lineage>
</organism>
<reference evidence="1 3" key="1">
    <citation type="submission" date="2019-09" db="EMBL/GenBank/DDBJ databases">
        <title>Taxonomic organization of the family Brucellaceae based on a phylogenomic approach.</title>
        <authorList>
            <person name="Leclercq S."/>
            <person name="Cloeckaert A."/>
            <person name="Zygmunt M.S."/>
        </authorList>
    </citation>
    <scope>NUCLEOTIDE SEQUENCE [LARGE SCALE GENOMIC DNA]</scope>
    <source>
        <strain evidence="1 3">CCUG 34461</strain>
    </source>
</reference>
<dbReference type="PANTHER" id="PTHR39166:SF1">
    <property type="entry name" value="BLL1166 PROTEIN"/>
    <property type="match status" value="1"/>
</dbReference>
<proteinExistence type="predicted"/>
<accession>A0A011TU85</accession>
<dbReference type="Proteomes" id="UP000642265">
    <property type="component" value="Unassembled WGS sequence"/>
</dbReference>
<dbReference type="Proteomes" id="UP000441102">
    <property type="component" value="Unassembled WGS sequence"/>
</dbReference>
<keyword evidence="1" id="KW-0808">Transferase</keyword>
<dbReference type="EMBL" id="WBWX01000002">
    <property type="protein sequence ID" value="KAB2801344.1"/>
    <property type="molecule type" value="Genomic_DNA"/>
</dbReference>
<dbReference type="GeneID" id="61318761"/>
<name>A0A011TU85_BRUAN</name>
<dbReference type="EMBL" id="JACZKO010000002">
    <property type="protein sequence ID" value="MBE0559255.1"/>
    <property type="molecule type" value="Genomic_DNA"/>
</dbReference>
<dbReference type="InterPro" id="IPR009267">
    <property type="entry name" value="NTP_transf_6"/>
</dbReference>
<protein>
    <submittedName>
        <fullName evidence="1">Nucleotidyltransferase family protein</fullName>
    </submittedName>
</protein>